<keyword evidence="2" id="KW-1185">Reference proteome</keyword>
<sequence length="89" mass="10111">MVYHYLGGKVVRIVECKGDAVRTVFEHESALSAMESRYKLCAVEEEIAIVRGAVNELLDLRNTITDAVRIAEIDERLRHHSRLLFALEA</sequence>
<dbReference type="RefSeq" id="WP_277564074.1">
    <property type="nucleotide sequence ID" value="NZ_JAPDHZ010000002.1"/>
</dbReference>
<accession>A0A9X4KEC3</accession>
<organism evidence="1 2">
    <name type="scientific">Cohnella ginsengisoli</name>
    <dbReference type="NCBI Taxonomy" id="425004"/>
    <lineage>
        <taxon>Bacteria</taxon>
        <taxon>Bacillati</taxon>
        <taxon>Bacillota</taxon>
        <taxon>Bacilli</taxon>
        <taxon>Bacillales</taxon>
        <taxon>Paenibacillaceae</taxon>
        <taxon>Cohnella</taxon>
    </lineage>
</organism>
<evidence type="ECO:0000313" key="1">
    <source>
        <dbReference type="EMBL" id="MDG0790216.1"/>
    </source>
</evidence>
<reference evidence="1 2" key="1">
    <citation type="submission" date="2022-10" db="EMBL/GenBank/DDBJ databases">
        <title>Comparative genomic analysis of Cohnella hashimotonis sp. nov., isolated from the International Space Station.</title>
        <authorList>
            <person name="Simpson A."/>
            <person name="Venkateswaran K."/>
        </authorList>
    </citation>
    <scope>NUCLEOTIDE SEQUENCE [LARGE SCALE GENOMIC DNA]</scope>
    <source>
        <strain evidence="1 2">DSM 18997</strain>
    </source>
</reference>
<protein>
    <submittedName>
        <fullName evidence="1">Uncharacterized protein</fullName>
    </submittedName>
</protein>
<dbReference type="EMBL" id="JAPDHZ010000002">
    <property type="protein sequence ID" value="MDG0790216.1"/>
    <property type="molecule type" value="Genomic_DNA"/>
</dbReference>
<proteinExistence type="predicted"/>
<dbReference type="AlphaFoldDB" id="A0A9X4KEC3"/>
<name>A0A9X4KEC3_9BACL</name>
<gene>
    <name evidence="1" type="ORF">OMP38_04630</name>
</gene>
<comment type="caution">
    <text evidence="1">The sequence shown here is derived from an EMBL/GenBank/DDBJ whole genome shotgun (WGS) entry which is preliminary data.</text>
</comment>
<dbReference type="Proteomes" id="UP001153387">
    <property type="component" value="Unassembled WGS sequence"/>
</dbReference>
<evidence type="ECO:0000313" key="2">
    <source>
        <dbReference type="Proteomes" id="UP001153387"/>
    </source>
</evidence>